<dbReference type="PANTHER" id="PTHR34351:SF1">
    <property type="entry name" value="SLR1927 PROTEIN"/>
    <property type="match status" value="1"/>
</dbReference>
<gene>
    <name evidence="3" type="ORF">GCM10009668_10950</name>
</gene>
<proteinExistence type="predicted"/>
<evidence type="ECO:0000259" key="2">
    <source>
        <dbReference type="Pfam" id="PF01882"/>
    </source>
</evidence>
<protein>
    <submittedName>
        <fullName evidence="3">DUF58 domain-containing protein</fullName>
    </submittedName>
</protein>
<feature type="domain" description="DUF58" evidence="2">
    <location>
        <begin position="194"/>
        <end position="266"/>
    </location>
</feature>
<keyword evidence="1" id="KW-0472">Membrane</keyword>
<accession>A0ABP4EB75</accession>
<keyword evidence="4" id="KW-1185">Reference proteome</keyword>
<dbReference type="PANTHER" id="PTHR34351">
    <property type="entry name" value="SLR1927 PROTEIN-RELATED"/>
    <property type="match status" value="1"/>
</dbReference>
<evidence type="ECO:0000256" key="1">
    <source>
        <dbReference type="SAM" id="Phobius"/>
    </source>
</evidence>
<dbReference type="Proteomes" id="UP001501581">
    <property type="component" value="Unassembled WGS sequence"/>
</dbReference>
<dbReference type="InterPro" id="IPR002881">
    <property type="entry name" value="DUF58"/>
</dbReference>
<dbReference type="RefSeq" id="WP_343992144.1">
    <property type="nucleotide sequence ID" value="NZ_BAAALG010000003.1"/>
</dbReference>
<dbReference type="Pfam" id="PF01882">
    <property type="entry name" value="DUF58"/>
    <property type="match status" value="1"/>
</dbReference>
<feature type="transmembrane region" description="Helical" evidence="1">
    <location>
        <begin position="36"/>
        <end position="56"/>
    </location>
</feature>
<dbReference type="EMBL" id="BAAALG010000003">
    <property type="protein sequence ID" value="GAA1096256.1"/>
    <property type="molecule type" value="Genomic_DNA"/>
</dbReference>
<evidence type="ECO:0000313" key="3">
    <source>
        <dbReference type="EMBL" id="GAA1096256.1"/>
    </source>
</evidence>
<comment type="caution">
    <text evidence="3">The sequence shown here is derived from an EMBL/GenBank/DDBJ whole genome shotgun (WGS) entry which is preliminary data.</text>
</comment>
<reference evidence="4" key="1">
    <citation type="journal article" date="2019" name="Int. J. Syst. Evol. Microbiol.">
        <title>The Global Catalogue of Microorganisms (GCM) 10K type strain sequencing project: providing services to taxonomists for standard genome sequencing and annotation.</title>
        <authorList>
            <consortium name="The Broad Institute Genomics Platform"/>
            <consortium name="The Broad Institute Genome Sequencing Center for Infectious Disease"/>
            <person name="Wu L."/>
            <person name="Ma J."/>
        </authorList>
    </citation>
    <scope>NUCLEOTIDE SEQUENCE [LARGE SCALE GENOMIC DNA]</scope>
    <source>
        <strain evidence="4">JCM 13008</strain>
    </source>
</reference>
<keyword evidence="1" id="KW-0812">Transmembrane</keyword>
<organism evidence="3 4">
    <name type="scientific">Nocardioides dubius</name>
    <dbReference type="NCBI Taxonomy" id="317019"/>
    <lineage>
        <taxon>Bacteria</taxon>
        <taxon>Bacillati</taxon>
        <taxon>Actinomycetota</taxon>
        <taxon>Actinomycetes</taxon>
        <taxon>Propionibacteriales</taxon>
        <taxon>Nocardioidaceae</taxon>
        <taxon>Nocardioides</taxon>
    </lineage>
</organism>
<sequence length="382" mass="40423">MLSWRHRITPAGRAVLGVSLVALVGARLTGLAELGFIAVAGLALFAFAVLVVSLPARVEARVLLRPAVTVVGRAAKVEVRLRHRSGAPLLLPVLDLGQRRRSAPVPWLARGGEIVRRVEVAAQRRGVHVLGPIRLLRADPLGLVRRPRTVHQPVELYVHPVTVPLRLLGLGSVRDLEGVPSSEISMSDLSFHALREYVPGDDLRHVHWRSSAKADTLLVRQYHDTRRSRSVIVLDSAAASFADADEFELAVSVAASLGVQAARADQDVLFLCGPERLVGVGEPAILDACTRIETGPQPLTALAVSDPELVAEVASLVVVTGSRAEPRELAGLAAGLEAGVEILALRCAPGAQAALEVSGALRVLTVPGLSGLEASLAETVAR</sequence>
<evidence type="ECO:0000313" key="4">
    <source>
        <dbReference type="Proteomes" id="UP001501581"/>
    </source>
</evidence>
<keyword evidence="1" id="KW-1133">Transmembrane helix</keyword>
<name>A0ABP4EB75_9ACTN</name>